<comment type="caution">
    <text evidence="2">The sequence shown here is derived from an EMBL/GenBank/DDBJ whole genome shotgun (WGS) entry which is preliminary data.</text>
</comment>
<evidence type="ECO:0000313" key="2">
    <source>
        <dbReference type="EMBL" id="RHZ95167.1"/>
    </source>
</evidence>
<dbReference type="InterPro" id="IPR036005">
    <property type="entry name" value="Creatinase/aminopeptidase-like"/>
</dbReference>
<dbReference type="SUPFAM" id="SSF55920">
    <property type="entry name" value="Creatinase/aminopeptidase"/>
    <property type="match status" value="1"/>
</dbReference>
<dbReference type="GO" id="GO:0004177">
    <property type="term" value="F:aminopeptidase activity"/>
    <property type="evidence" value="ECO:0007669"/>
    <property type="project" value="UniProtKB-KW"/>
</dbReference>
<reference evidence="2 3" key="1">
    <citation type="submission" date="2018-08" db="EMBL/GenBank/DDBJ databases">
        <title>Draft genome sequence of Rhodobacter sphaeroides FY.</title>
        <authorList>
            <person name="Rayyan A."/>
            <person name="Meyer T.E."/>
            <person name="Kyndt J.A."/>
        </authorList>
    </citation>
    <scope>NUCLEOTIDE SEQUENCE [LARGE SCALE GENOMIC DNA]</scope>
    <source>
        <strain evidence="2 3">FY</strain>
    </source>
</reference>
<dbReference type="PANTHER" id="PTHR46112:SF2">
    <property type="entry name" value="XAA-PRO AMINOPEPTIDASE P-RELATED"/>
    <property type="match status" value="1"/>
</dbReference>
<dbReference type="PANTHER" id="PTHR46112">
    <property type="entry name" value="AMINOPEPTIDASE"/>
    <property type="match status" value="1"/>
</dbReference>
<dbReference type="Pfam" id="PF00557">
    <property type="entry name" value="Peptidase_M24"/>
    <property type="match status" value="1"/>
</dbReference>
<dbReference type="InterPro" id="IPR000994">
    <property type="entry name" value="Pept_M24"/>
</dbReference>
<dbReference type="InterPro" id="IPR029149">
    <property type="entry name" value="Creatin/AminoP/Spt16_N"/>
</dbReference>
<protein>
    <submittedName>
        <fullName evidence="2">Aminopeptidase P family protein</fullName>
    </submittedName>
</protein>
<dbReference type="InterPro" id="IPR050659">
    <property type="entry name" value="Peptidase_M24B"/>
</dbReference>
<dbReference type="CDD" id="cd01066">
    <property type="entry name" value="APP_MetAP"/>
    <property type="match status" value="1"/>
</dbReference>
<dbReference type="SUPFAM" id="SSF53092">
    <property type="entry name" value="Creatinase/prolidase N-terminal domain"/>
    <property type="match status" value="1"/>
</dbReference>
<dbReference type="AlphaFoldDB" id="A0AAX1UL12"/>
<proteinExistence type="predicted"/>
<keyword evidence="2" id="KW-0031">Aminopeptidase</keyword>
<dbReference type="Gene3D" id="3.90.230.10">
    <property type="entry name" value="Creatinase/methionine aminopeptidase superfamily"/>
    <property type="match status" value="1"/>
</dbReference>
<name>A0AAX1UL12_CERSP</name>
<dbReference type="Proteomes" id="UP000266305">
    <property type="component" value="Unassembled WGS sequence"/>
</dbReference>
<keyword evidence="2" id="KW-0378">Hydrolase</keyword>
<evidence type="ECO:0000313" key="3">
    <source>
        <dbReference type="Proteomes" id="UP000266305"/>
    </source>
</evidence>
<gene>
    <name evidence="2" type="ORF">D1114_10175</name>
</gene>
<keyword evidence="2" id="KW-0645">Protease</keyword>
<accession>A0AAX1UL12</accession>
<dbReference type="RefSeq" id="WP_119000087.1">
    <property type="nucleotide sequence ID" value="NZ_QWGP01000009.1"/>
</dbReference>
<dbReference type="EMBL" id="QWGP01000009">
    <property type="protein sequence ID" value="RHZ95167.1"/>
    <property type="molecule type" value="Genomic_DNA"/>
</dbReference>
<organism evidence="2 3">
    <name type="scientific">Cereibacter sphaeroides</name>
    <name type="common">Rhodobacter sphaeroides</name>
    <dbReference type="NCBI Taxonomy" id="1063"/>
    <lineage>
        <taxon>Bacteria</taxon>
        <taxon>Pseudomonadati</taxon>
        <taxon>Pseudomonadota</taxon>
        <taxon>Alphaproteobacteria</taxon>
        <taxon>Rhodobacterales</taxon>
        <taxon>Paracoccaceae</taxon>
        <taxon>Cereibacter</taxon>
    </lineage>
</organism>
<feature type="domain" description="Peptidase M24" evidence="1">
    <location>
        <begin position="167"/>
        <end position="378"/>
    </location>
</feature>
<sequence>MSRYFSRSEYERRWQKAEALMAERGFETAVVFSRGGGTTDNCGDVLYLANHYSVSGGTDSTIWSARSFSAVILRRGQEPELHIDEPEGRADLLAVDRVACHNHPFIGVAEALVARGVTGRVALCGTQFIPVKYYQQLVSRTPGIEWVEADDLIRSLRRIKSAEELDCYRIAGEAATEATTVLMRGLLSGLSEREAAGEAARVTVARGGRVQAIGTNHGDTMQYDYRNPLTGSSADTPAVGDMVRGTVHAAFFQGYYLDPGRTAVRGTPTADQRRLIEATNDIVQRLIGMMRPGARLLDVAAEGDRMTQAFGGEISPLMKNFPFYGHGIGLSFEQPRISTAMSLPGDVVEENMVFGVEAFLALEGVGSAFFEDIVIVTAGTPELLTRTPHYFW</sequence>
<dbReference type="Gene3D" id="3.40.350.10">
    <property type="entry name" value="Creatinase/prolidase N-terminal domain"/>
    <property type="match status" value="1"/>
</dbReference>
<evidence type="ECO:0000259" key="1">
    <source>
        <dbReference type="Pfam" id="PF00557"/>
    </source>
</evidence>